<dbReference type="InterPro" id="IPR050311">
    <property type="entry name" value="ORC1/CDC6"/>
</dbReference>
<comment type="function">
    <text evidence="5">Involved in regulation of DNA replication.</text>
</comment>
<keyword evidence="3 5" id="KW-0547">Nucleotide-binding</keyword>
<dbReference type="PANTHER" id="PTHR10763">
    <property type="entry name" value="CELL DIVISION CONTROL PROTEIN 6-RELATED"/>
    <property type="match status" value="1"/>
</dbReference>
<dbReference type="Gene3D" id="3.40.50.300">
    <property type="entry name" value="P-loop containing nucleotide triphosphate hydrolases"/>
    <property type="match status" value="1"/>
</dbReference>
<feature type="domain" description="AAA+ ATPase" evidence="6">
    <location>
        <begin position="50"/>
        <end position="208"/>
    </location>
</feature>
<accession>A0ABU2G3G0</accession>
<dbReference type="Pfam" id="PF09079">
    <property type="entry name" value="WHD_Cdc6"/>
    <property type="match status" value="1"/>
</dbReference>
<evidence type="ECO:0000313" key="9">
    <source>
        <dbReference type="Proteomes" id="UP001254813"/>
    </source>
</evidence>
<dbReference type="InterPro" id="IPR036388">
    <property type="entry name" value="WH-like_DNA-bd_sf"/>
</dbReference>
<dbReference type="SUPFAM" id="SSF46785">
    <property type="entry name" value="Winged helix' DNA-binding domain"/>
    <property type="match status" value="1"/>
</dbReference>
<evidence type="ECO:0000256" key="3">
    <source>
        <dbReference type="ARBA" id="ARBA00022741"/>
    </source>
</evidence>
<dbReference type="InterPro" id="IPR003593">
    <property type="entry name" value="AAA+_ATPase"/>
</dbReference>
<dbReference type="CDD" id="cd08768">
    <property type="entry name" value="Cdc6_C"/>
    <property type="match status" value="1"/>
</dbReference>
<dbReference type="InterPro" id="IPR041664">
    <property type="entry name" value="AAA_16"/>
</dbReference>
<feature type="domain" description="Cdc6 C-terminal" evidence="7">
    <location>
        <begin position="306"/>
        <end position="390"/>
    </location>
</feature>
<protein>
    <recommendedName>
        <fullName evidence="5">ORC1-type DNA replication protein</fullName>
    </recommendedName>
</protein>
<evidence type="ECO:0000259" key="7">
    <source>
        <dbReference type="SMART" id="SM01074"/>
    </source>
</evidence>
<dbReference type="SMART" id="SM00382">
    <property type="entry name" value="AAA"/>
    <property type="match status" value="1"/>
</dbReference>
<proteinExistence type="inferred from homology"/>
<dbReference type="Proteomes" id="UP001254813">
    <property type="component" value="Unassembled WGS sequence"/>
</dbReference>
<evidence type="ECO:0000256" key="1">
    <source>
        <dbReference type="ARBA" id="ARBA00006184"/>
    </source>
</evidence>
<dbReference type="InterPro" id="IPR027417">
    <property type="entry name" value="P-loop_NTPase"/>
</dbReference>
<organism evidence="8 9">
    <name type="scientific">Halogeometricum luteum</name>
    <dbReference type="NCBI Taxonomy" id="2950537"/>
    <lineage>
        <taxon>Archaea</taxon>
        <taxon>Methanobacteriati</taxon>
        <taxon>Methanobacteriota</taxon>
        <taxon>Stenosarchaea group</taxon>
        <taxon>Halobacteria</taxon>
        <taxon>Halobacteriales</taxon>
        <taxon>Haloferacaceae</taxon>
        <taxon>Halogeometricum</taxon>
    </lineage>
</organism>
<comment type="caution">
    <text evidence="8">The sequence shown here is derived from an EMBL/GenBank/DDBJ whole genome shotgun (WGS) entry which is preliminary data.</text>
</comment>
<dbReference type="InterPro" id="IPR055237">
    <property type="entry name" value="Cdc6_lid"/>
</dbReference>
<dbReference type="InterPro" id="IPR036390">
    <property type="entry name" value="WH_DNA-bd_sf"/>
</dbReference>
<evidence type="ECO:0000256" key="2">
    <source>
        <dbReference type="ARBA" id="ARBA00022705"/>
    </source>
</evidence>
<feature type="binding site" evidence="5">
    <location>
        <position position="223"/>
    </location>
    <ligand>
        <name>ATP</name>
        <dbReference type="ChEBI" id="CHEBI:30616"/>
    </ligand>
</feature>
<gene>
    <name evidence="8" type="ORF">NDI79_14230</name>
</gene>
<evidence type="ECO:0000256" key="4">
    <source>
        <dbReference type="ARBA" id="ARBA00022840"/>
    </source>
</evidence>
<evidence type="ECO:0000256" key="5">
    <source>
        <dbReference type="HAMAP-Rule" id="MF_01407"/>
    </source>
</evidence>
<keyword evidence="9" id="KW-1185">Reference proteome</keyword>
<dbReference type="SUPFAM" id="SSF52540">
    <property type="entry name" value="P-loop containing nucleoside triphosphate hydrolases"/>
    <property type="match status" value="1"/>
</dbReference>
<dbReference type="Gene3D" id="1.10.10.10">
    <property type="entry name" value="Winged helix-like DNA-binding domain superfamily/Winged helix DNA-binding domain"/>
    <property type="match status" value="1"/>
</dbReference>
<keyword evidence="4 5" id="KW-0067">ATP-binding</keyword>
<dbReference type="RefSeq" id="WP_310929208.1">
    <property type="nucleotide sequence ID" value="NZ_JAMQOQ010000003.1"/>
</dbReference>
<dbReference type="EMBL" id="JAMQOQ010000003">
    <property type="protein sequence ID" value="MDS0295331.1"/>
    <property type="molecule type" value="Genomic_DNA"/>
</dbReference>
<feature type="binding site" evidence="5">
    <location>
        <position position="211"/>
    </location>
    <ligand>
        <name>ATP</name>
        <dbReference type="ChEBI" id="CHEBI:30616"/>
    </ligand>
</feature>
<dbReference type="HAMAP" id="MF_01407">
    <property type="entry name" value="ORC1_type_DNA_replic_protein"/>
    <property type="match status" value="1"/>
</dbReference>
<dbReference type="PANTHER" id="PTHR10763:SF22">
    <property type="entry name" value="ORC1-TYPE DNA REPLICATION PROTEIN"/>
    <property type="match status" value="1"/>
</dbReference>
<comment type="similarity">
    <text evidence="1 5">Belongs to the CDC6/cdc18 family.</text>
</comment>
<name>A0ABU2G3G0_9EURY</name>
<dbReference type="SMART" id="SM01074">
    <property type="entry name" value="Cdc6_C"/>
    <property type="match status" value="1"/>
</dbReference>
<dbReference type="InterPro" id="IPR015163">
    <property type="entry name" value="Cdc6_C"/>
</dbReference>
<dbReference type="Pfam" id="PF22703">
    <property type="entry name" value="Cdc6_lid"/>
    <property type="match status" value="1"/>
</dbReference>
<sequence length="402" mass="45251">MSGPFSNVTDTIFDEKQVLTENYQPEKILERDEEIEEYRFALQDVLFGRDPENIMLYGKAGLGKTAVTKYMMTALKDEVTTRDSADELTVHELNCNGKTLFMVVRTLVNDLLPDHASPFPKRGLGTGDAFEELYKRLDRVGGTHLMVFDEIDHLDDANTLLYEIPRAKSNGHITQSKIGVIGISNNYTFRRSLSPKVKDTLMETEISFSPYDAPELQTILSTRAARAFVEGACDESAINLAAAIAARDMGNARQAIDLLRTGAEAALKAGDDCVQEQHIKEARDIVKRGQLTTRIRDQTQHAQYILESVARLEAAGRTPARTRDIQHRYQTVANSWGTDPLTTLKSVQDHLSDLHMLGFLRRSEQNKGESGGRYFEYQSELDPELILDVRERIEHGDTLDNR</sequence>
<keyword evidence="2 5" id="KW-0235">DNA replication</keyword>
<reference evidence="8 9" key="1">
    <citation type="submission" date="2022-06" db="EMBL/GenBank/DDBJ databases">
        <title>Halogeometricum sp. a new haloarchaeum isolate from saline soil.</title>
        <authorList>
            <person name="Strakova D."/>
            <person name="Galisteo C."/>
            <person name="Sanchez-Porro C."/>
            <person name="Ventosa A."/>
        </authorList>
    </citation>
    <scope>NUCLEOTIDE SEQUENCE [LARGE SCALE GENOMIC DNA]</scope>
    <source>
        <strain evidence="9">S3BR25-2</strain>
    </source>
</reference>
<evidence type="ECO:0000259" key="6">
    <source>
        <dbReference type="SMART" id="SM00382"/>
    </source>
</evidence>
<dbReference type="InterPro" id="IPR014277">
    <property type="entry name" value="Orc1/Cdc6_arc"/>
</dbReference>
<evidence type="ECO:0000313" key="8">
    <source>
        <dbReference type="EMBL" id="MDS0295331.1"/>
    </source>
</evidence>
<dbReference type="Gene3D" id="1.10.8.60">
    <property type="match status" value="1"/>
</dbReference>
<comment type="caution">
    <text evidence="5">Lacks conserved residue(s) required for the propagation of feature annotation.</text>
</comment>
<dbReference type="Pfam" id="PF13191">
    <property type="entry name" value="AAA_16"/>
    <property type="match status" value="1"/>
</dbReference>
<dbReference type="NCBIfam" id="TIGR02928">
    <property type="entry name" value="orc1/cdc6 family replication initiation protein"/>
    <property type="match status" value="1"/>
</dbReference>